<keyword evidence="2" id="KW-1185">Reference proteome</keyword>
<evidence type="ECO:0000313" key="2">
    <source>
        <dbReference type="Proteomes" id="UP000004947"/>
    </source>
</evidence>
<evidence type="ECO:0000313" key="1">
    <source>
        <dbReference type="EMBL" id="EDM28049.1"/>
    </source>
</evidence>
<proteinExistence type="predicted"/>
<dbReference type="Proteomes" id="UP000004947">
    <property type="component" value="Unassembled WGS sequence"/>
</dbReference>
<reference evidence="1 2" key="1">
    <citation type="journal article" date="2010" name="J. Bacteriol.">
        <title>Genome sequence of Lentisphaera araneosa HTCC2155T, the type species of the order Lentisphaerales in the phylum Lentisphaerae.</title>
        <authorList>
            <person name="Thrash J.C."/>
            <person name="Cho J.C."/>
            <person name="Vergin K.L."/>
            <person name="Morris R.M."/>
            <person name="Giovannoni S.J."/>
        </authorList>
    </citation>
    <scope>NUCLEOTIDE SEQUENCE [LARGE SCALE GENOMIC DNA]</scope>
    <source>
        <strain evidence="1 2">HTCC2155</strain>
    </source>
</reference>
<accession>A6DJH5</accession>
<sequence>METVFMKASMNVSDYFQGNLTQIVKDSYKSLKITFSKVNAQMSLELSKTHAVKPFLFSIFGKVKSYRSNNTLITLESYKTTNTIEIIALEHINFLQCLTKTIFKTEVS</sequence>
<dbReference type="STRING" id="313628.LNTAR_11871"/>
<dbReference type="AlphaFoldDB" id="A6DJH5"/>
<name>A6DJH5_9BACT</name>
<comment type="caution">
    <text evidence="1">The sequence shown here is derived from an EMBL/GenBank/DDBJ whole genome shotgun (WGS) entry which is preliminary data.</text>
</comment>
<organism evidence="1 2">
    <name type="scientific">Lentisphaera araneosa HTCC2155</name>
    <dbReference type="NCBI Taxonomy" id="313628"/>
    <lineage>
        <taxon>Bacteria</taxon>
        <taxon>Pseudomonadati</taxon>
        <taxon>Lentisphaerota</taxon>
        <taxon>Lentisphaeria</taxon>
        <taxon>Lentisphaerales</taxon>
        <taxon>Lentisphaeraceae</taxon>
        <taxon>Lentisphaera</taxon>
    </lineage>
</organism>
<gene>
    <name evidence="1" type="ORF">LNTAR_11871</name>
</gene>
<protein>
    <submittedName>
        <fullName evidence="1">Uncharacterized protein</fullName>
    </submittedName>
</protein>
<dbReference type="EMBL" id="ABCK01000006">
    <property type="protein sequence ID" value="EDM28049.1"/>
    <property type="molecule type" value="Genomic_DNA"/>
</dbReference>
<dbReference type="RefSeq" id="WP_007278046.1">
    <property type="nucleotide sequence ID" value="NZ_ABCK01000006.1"/>
</dbReference>